<dbReference type="SUPFAM" id="SSF46894">
    <property type="entry name" value="C-terminal effector domain of the bipartite response regulators"/>
    <property type="match status" value="1"/>
</dbReference>
<comment type="caution">
    <text evidence="2">The sequence shown here is derived from an EMBL/GenBank/DDBJ whole genome shotgun (WGS) entry which is preliminary data.</text>
</comment>
<organism evidence="2 3">
    <name type="scientific">Hyunsoonleella aquatilis</name>
    <dbReference type="NCBI Taxonomy" id="2762758"/>
    <lineage>
        <taxon>Bacteria</taxon>
        <taxon>Pseudomonadati</taxon>
        <taxon>Bacteroidota</taxon>
        <taxon>Flavobacteriia</taxon>
        <taxon>Flavobacteriales</taxon>
        <taxon>Flavobacteriaceae</taxon>
    </lineage>
</organism>
<keyword evidence="1" id="KW-0472">Membrane</keyword>
<dbReference type="EMBL" id="JACNMF010000003">
    <property type="protein sequence ID" value="MBC3758594.1"/>
    <property type="molecule type" value="Genomic_DNA"/>
</dbReference>
<dbReference type="AlphaFoldDB" id="A0A923HC09"/>
<evidence type="ECO:0000313" key="2">
    <source>
        <dbReference type="EMBL" id="MBC3758594.1"/>
    </source>
</evidence>
<dbReference type="Proteomes" id="UP000656244">
    <property type="component" value="Unassembled WGS sequence"/>
</dbReference>
<sequence length="535" mass="62337">MFKIYGKIATTLLFYVATQLIVAQETERYLEYLENAMNDIDIATKKSQEFLDSIPRPLEDHIKGQIDEYHIIQGLIHCANNNDIKAVQSFSKALSYAEKENDHFNAGYAYIQLYRVLYDPTVDNALALRYLDKAKKCFKACNNTIWLYEIELIEAYMTYLEGKLVESINMIVPNLDDYKKVLHEDAYIYMDATSQLAICYLDVDSIAKARNYFSEFKTTVKSPSAPTFNYNSFNACVNMKFASHFLEKKQIDSCKHYLSKTRRQLAYLDKTYVIKYYNLCANLNKSMGNFKIADVYLDSIIGYEDKMLNKHLVATTDISQSIRVSEEKLNLERNKRRHNVIIVLILLVIVILLSLLCFVVYRNQKKKLLKVSSEVDTLSYMKSNSEQLAVKVQGLEEYINNLKKEVKTISVIECIDKQKTKIKELYKNLHINSAIVLDKSDQHLELINDLNIGFFRKIDKIYPDLNKSEVIICYYITMGFSNKEIAMFLNTTIRAVESRRYRISKKIYFDRESTTLLKHLQLTFKDTILEKVEVN</sequence>
<protein>
    <recommendedName>
        <fullName evidence="4">HTH luxR-type domain-containing protein</fullName>
    </recommendedName>
</protein>
<evidence type="ECO:0000256" key="1">
    <source>
        <dbReference type="SAM" id="Phobius"/>
    </source>
</evidence>
<dbReference type="SUPFAM" id="SSF48452">
    <property type="entry name" value="TPR-like"/>
    <property type="match status" value="1"/>
</dbReference>
<keyword evidence="1" id="KW-1133">Transmembrane helix</keyword>
<keyword evidence="1" id="KW-0812">Transmembrane</keyword>
<proteinExistence type="predicted"/>
<dbReference type="GO" id="GO:0006355">
    <property type="term" value="P:regulation of DNA-templated transcription"/>
    <property type="evidence" value="ECO:0007669"/>
    <property type="project" value="InterPro"/>
</dbReference>
<evidence type="ECO:0000313" key="3">
    <source>
        <dbReference type="Proteomes" id="UP000656244"/>
    </source>
</evidence>
<keyword evidence="3" id="KW-1185">Reference proteome</keyword>
<dbReference type="InterPro" id="IPR016032">
    <property type="entry name" value="Sig_transdc_resp-reg_C-effctor"/>
</dbReference>
<dbReference type="RefSeq" id="WP_186561676.1">
    <property type="nucleotide sequence ID" value="NZ_JACNMF010000003.1"/>
</dbReference>
<accession>A0A923HC09</accession>
<gene>
    <name evidence="2" type="ORF">H7U19_09280</name>
</gene>
<evidence type="ECO:0008006" key="4">
    <source>
        <dbReference type="Google" id="ProtNLM"/>
    </source>
</evidence>
<reference evidence="2" key="1">
    <citation type="submission" date="2020-08" db="EMBL/GenBank/DDBJ databases">
        <title>Hyunsoonleella sp. strain SJ7 genome sequencing and assembly.</title>
        <authorList>
            <person name="Kim I."/>
        </authorList>
    </citation>
    <scope>NUCLEOTIDE SEQUENCE</scope>
    <source>
        <strain evidence="2">SJ7</strain>
    </source>
</reference>
<dbReference type="GO" id="GO:0003677">
    <property type="term" value="F:DNA binding"/>
    <property type="evidence" value="ECO:0007669"/>
    <property type="project" value="InterPro"/>
</dbReference>
<dbReference type="Gene3D" id="1.25.40.10">
    <property type="entry name" value="Tetratricopeptide repeat domain"/>
    <property type="match status" value="1"/>
</dbReference>
<name>A0A923HC09_9FLAO</name>
<feature type="transmembrane region" description="Helical" evidence="1">
    <location>
        <begin position="340"/>
        <end position="361"/>
    </location>
</feature>
<dbReference type="InterPro" id="IPR011990">
    <property type="entry name" value="TPR-like_helical_dom_sf"/>
</dbReference>